<protein>
    <recommendedName>
        <fullName evidence="3">COX assembly mitochondrial protein</fullName>
    </recommendedName>
</protein>
<dbReference type="Pfam" id="PF08583">
    <property type="entry name" value="Cmc1"/>
    <property type="match status" value="1"/>
</dbReference>
<dbReference type="EMBL" id="CAJHUB010000749">
    <property type="protein sequence ID" value="CAD7680743.1"/>
    <property type="molecule type" value="Genomic_DNA"/>
</dbReference>
<comment type="similarity">
    <text evidence="1 3">Belongs to the CMC family.</text>
</comment>
<evidence type="ECO:0000313" key="5">
    <source>
        <dbReference type="Proteomes" id="UP000645828"/>
    </source>
</evidence>
<keyword evidence="5" id="KW-1185">Reference proteome</keyword>
<dbReference type="AlphaFoldDB" id="A0A811YT26"/>
<proteinExistence type="inferred from homology"/>
<evidence type="ECO:0000256" key="2">
    <source>
        <dbReference type="ARBA" id="ARBA00023157"/>
    </source>
</evidence>
<name>A0A811YT26_NYCPR</name>
<dbReference type="GO" id="GO:0005739">
    <property type="term" value="C:mitochondrion"/>
    <property type="evidence" value="ECO:0007669"/>
    <property type="project" value="UniProtKB-SubCell"/>
</dbReference>
<sequence>MRQTSSAYFLLWNNKPSLNTQICEVDAIVCPLFPVILLLKRKQNWHSILKFFGLCNDLDWEMRKCLKNKYMEKRTKSREHGNAMQKRL</sequence>
<reference evidence="4" key="1">
    <citation type="submission" date="2020-12" db="EMBL/GenBank/DDBJ databases">
        <authorList>
            <consortium name="Molecular Ecology Group"/>
        </authorList>
    </citation>
    <scope>NUCLEOTIDE SEQUENCE</scope>
    <source>
        <strain evidence="4">TBG_1078</strain>
    </source>
</reference>
<gene>
    <name evidence="4" type="ORF">NYPRO_LOCUS13535</name>
</gene>
<keyword evidence="2" id="KW-1015">Disulfide bond</keyword>
<evidence type="ECO:0000256" key="1">
    <source>
        <dbReference type="ARBA" id="ARBA00007347"/>
    </source>
</evidence>
<evidence type="ECO:0000256" key="3">
    <source>
        <dbReference type="RuleBase" id="RU364104"/>
    </source>
</evidence>
<comment type="caution">
    <text evidence="4">The sequence shown here is derived from an EMBL/GenBank/DDBJ whole genome shotgun (WGS) entry which is preliminary data.</text>
</comment>
<organism evidence="4 5">
    <name type="scientific">Nyctereutes procyonoides</name>
    <name type="common">Raccoon dog</name>
    <name type="synonym">Canis procyonoides</name>
    <dbReference type="NCBI Taxonomy" id="34880"/>
    <lineage>
        <taxon>Eukaryota</taxon>
        <taxon>Metazoa</taxon>
        <taxon>Chordata</taxon>
        <taxon>Craniata</taxon>
        <taxon>Vertebrata</taxon>
        <taxon>Euteleostomi</taxon>
        <taxon>Mammalia</taxon>
        <taxon>Eutheria</taxon>
        <taxon>Laurasiatheria</taxon>
        <taxon>Carnivora</taxon>
        <taxon>Caniformia</taxon>
        <taxon>Canidae</taxon>
        <taxon>Nyctereutes</taxon>
    </lineage>
</organism>
<dbReference type="Proteomes" id="UP000645828">
    <property type="component" value="Unassembled WGS sequence"/>
</dbReference>
<comment type="subcellular location">
    <subcellularLocation>
        <location evidence="3">Mitochondrion</location>
    </subcellularLocation>
</comment>
<accession>A0A811YT26</accession>
<dbReference type="InterPro" id="IPR013892">
    <property type="entry name" value="Cyt_c_biogenesis_Cmc1-like"/>
</dbReference>
<keyword evidence="3" id="KW-0496">Mitochondrion</keyword>
<evidence type="ECO:0000313" key="4">
    <source>
        <dbReference type="EMBL" id="CAD7680743.1"/>
    </source>
</evidence>